<dbReference type="AlphaFoldDB" id="A0A918EJR4"/>
<sequence>MYDDWLPRRSVMIRGRALATTVDARMATNIPAIRPDIAWTIWRFVMDGDAWGAGVSAADIGGRTSVL</sequence>
<comment type="caution">
    <text evidence="1">The sequence shown here is derived from an EMBL/GenBank/DDBJ whole genome shotgun (WGS) entry which is preliminary data.</text>
</comment>
<dbReference type="EMBL" id="BMSV01000002">
    <property type="protein sequence ID" value="GGP93583.1"/>
    <property type="molecule type" value="Genomic_DNA"/>
</dbReference>
<protein>
    <submittedName>
        <fullName evidence="1">Uncharacterized protein</fullName>
    </submittedName>
</protein>
<organism evidence="1 2">
    <name type="scientific">Streptomyces roseolilacinus</name>
    <dbReference type="NCBI Taxonomy" id="66904"/>
    <lineage>
        <taxon>Bacteria</taxon>
        <taxon>Bacillati</taxon>
        <taxon>Actinomycetota</taxon>
        <taxon>Actinomycetes</taxon>
        <taxon>Kitasatosporales</taxon>
        <taxon>Streptomycetaceae</taxon>
        <taxon>Streptomyces</taxon>
    </lineage>
</organism>
<evidence type="ECO:0000313" key="1">
    <source>
        <dbReference type="EMBL" id="GGP93583.1"/>
    </source>
</evidence>
<reference evidence="1" key="2">
    <citation type="submission" date="2020-09" db="EMBL/GenBank/DDBJ databases">
        <authorList>
            <person name="Sun Q."/>
            <person name="Ohkuma M."/>
        </authorList>
    </citation>
    <scope>NUCLEOTIDE SEQUENCE</scope>
    <source>
        <strain evidence="1">JCM 4335</strain>
    </source>
</reference>
<dbReference type="Proteomes" id="UP000654123">
    <property type="component" value="Unassembled WGS sequence"/>
</dbReference>
<reference evidence="1" key="1">
    <citation type="journal article" date="2014" name="Int. J. Syst. Evol. Microbiol.">
        <title>Complete genome sequence of Corynebacterium casei LMG S-19264T (=DSM 44701T), isolated from a smear-ripened cheese.</title>
        <authorList>
            <consortium name="US DOE Joint Genome Institute (JGI-PGF)"/>
            <person name="Walter F."/>
            <person name="Albersmeier A."/>
            <person name="Kalinowski J."/>
            <person name="Ruckert C."/>
        </authorList>
    </citation>
    <scope>NUCLEOTIDE SEQUENCE</scope>
    <source>
        <strain evidence="1">JCM 4335</strain>
    </source>
</reference>
<keyword evidence="2" id="KW-1185">Reference proteome</keyword>
<gene>
    <name evidence="1" type="ORF">GCM10010249_09110</name>
</gene>
<name>A0A918EJR4_9ACTN</name>
<evidence type="ECO:0000313" key="2">
    <source>
        <dbReference type="Proteomes" id="UP000654123"/>
    </source>
</evidence>
<accession>A0A918EJR4</accession>
<proteinExistence type="predicted"/>